<dbReference type="OrthoDB" id="1838786at2759"/>
<protein>
    <submittedName>
        <fullName evidence="1">Uncharacterized protein</fullName>
    </submittedName>
</protein>
<reference evidence="1" key="1">
    <citation type="submission" date="2022-07" db="EMBL/GenBank/DDBJ databases">
        <authorList>
            <person name="Macas J."/>
            <person name="Novak P."/>
            <person name="Neumann P."/>
        </authorList>
    </citation>
    <scope>NUCLEOTIDE SEQUENCE</scope>
</reference>
<name>A0A9P1EIG4_CUSEU</name>
<dbReference type="Proteomes" id="UP001152484">
    <property type="component" value="Unassembled WGS sequence"/>
</dbReference>
<gene>
    <name evidence="1" type="ORF">CEURO_LOCUS18480</name>
</gene>
<keyword evidence="2" id="KW-1185">Reference proteome</keyword>
<dbReference type="EMBL" id="CAMAPE010000053">
    <property type="protein sequence ID" value="CAH9109559.1"/>
    <property type="molecule type" value="Genomic_DNA"/>
</dbReference>
<organism evidence="1 2">
    <name type="scientific">Cuscuta europaea</name>
    <name type="common">European dodder</name>
    <dbReference type="NCBI Taxonomy" id="41803"/>
    <lineage>
        <taxon>Eukaryota</taxon>
        <taxon>Viridiplantae</taxon>
        <taxon>Streptophyta</taxon>
        <taxon>Embryophyta</taxon>
        <taxon>Tracheophyta</taxon>
        <taxon>Spermatophyta</taxon>
        <taxon>Magnoliopsida</taxon>
        <taxon>eudicotyledons</taxon>
        <taxon>Gunneridae</taxon>
        <taxon>Pentapetalae</taxon>
        <taxon>asterids</taxon>
        <taxon>lamiids</taxon>
        <taxon>Solanales</taxon>
        <taxon>Convolvulaceae</taxon>
        <taxon>Cuscuteae</taxon>
        <taxon>Cuscuta</taxon>
        <taxon>Cuscuta subgen. Cuscuta</taxon>
    </lineage>
</organism>
<comment type="caution">
    <text evidence="1">The sequence shown here is derived from an EMBL/GenBank/DDBJ whole genome shotgun (WGS) entry which is preliminary data.</text>
</comment>
<evidence type="ECO:0000313" key="1">
    <source>
        <dbReference type="EMBL" id="CAH9109559.1"/>
    </source>
</evidence>
<accession>A0A9P1EIG4</accession>
<sequence length="102" mass="11497">MASLIQIAKSISTGSIVNTPKIIEKTENPDKMRDLLRKLEIARLMKMATYPYEYFYPEVVAEFYLNSQPGTLQSVIKGRPVEIKEGDIRILLSLPGDEAPNV</sequence>
<proteinExistence type="predicted"/>
<evidence type="ECO:0000313" key="2">
    <source>
        <dbReference type="Proteomes" id="UP001152484"/>
    </source>
</evidence>
<dbReference type="AlphaFoldDB" id="A0A9P1EIG4"/>
<feature type="non-terminal residue" evidence="1">
    <location>
        <position position="102"/>
    </location>
</feature>